<sequence>MSTEEQKPKVKLYWLEQSRAQNILWLLEELKIDYEVEVFHRNKQTMLAPPELSKIHPLGKSPVIEIFPTGSGESIKLAESGFMTQYLCEHFGQDTTLIPKKWKDGQEGKIGGETEEWMRCQYFLHYIEGSLLPVLTLSLVVSALKSNNVPFIVRPITSVVANRIFSMMVFPNAKKHLAMLEQQLETAPGGGNKYICGPNLTAADILLSFALIAAEDRLDSFGNWPGGSAKKAHPRVFEYIERLKKEPGYERSAQKIREIDGKFEPTISKM</sequence>
<accession>A0A9P6HYY7</accession>
<dbReference type="SUPFAM" id="SSF47616">
    <property type="entry name" value="GST C-terminal domain-like"/>
    <property type="match status" value="1"/>
</dbReference>
<dbReference type="AlphaFoldDB" id="A0A9P6HYY7"/>
<dbReference type="EMBL" id="JAATWM020000036">
    <property type="protein sequence ID" value="KAF9872707.1"/>
    <property type="molecule type" value="Genomic_DNA"/>
</dbReference>
<name>A0A9P6HYY7_9PEZI</name>
<dbReference type="InterPro" id="IPR036282">
    <property type="entry name" value="Glutathione-S-Trfase_C_sf"/>
</dbReference>
<dbReference type="SFLD" id="SFLDS00019">
    <property type="entry name" value="Glutathione_Transferase_(cytos"/>
    <property type="match status" value="1"/>
</dbReference>
<dbReference type="OrthoDB" id="2098326at2759"/>
<dbReference type="SUPFAM" id="SSF52833">
    <property type="entry name" value="Thioredoxin-like"/>
    <property type="match status" value="1"/>
</dbReference>
<dbReference type="PANTHER" id="PTHR44051:SF9">
    <property type="entry name" value="GLUTATHIONE S-TRANSFERASE 1"/>
    <property type="match status" value="1"/>
</dbReference>
<keyword evidence="5" id="KW-1185">Reference proteome</keyword>
<gene>
    <name evidence="4" type="ORF">CkaCkLH20_09886</name>
</gene>
<feature type="domain" description="GST N-terminal" evidence="2">
    <location>
        <begin position="7"/>
        <end position="95"/>
    </location>
</feature>
<protein>
    <recommendedName>
        <fullName evidence="6">Glutathione S-transferase 1</fullName>
    </recommendedName>
</protein>
<dbReference type="Gene3D" id="3.40.30.10">
    <property type="entry name" value="Glutaredoxin"/>
    <property type="match status" value="1"/>
</dbReference>
<dbReference type="PROSITE" id="PS50404">
    <property type="entry name" value="GST_NTER"/>
    <property type="match status" value="1"/>
</dbReference>
<organism evidence="4 5">
    <name type="scientific">Colletotrichum karsti</name>
    <dbReference type="NCBI Taxonomy" id="1095194"/>
    <lineage>
        <taxon>Eukaryota</taxon>
        <taxon>Fungi</taxon>
        <taxon>Dikarya</taxon>
        <taxon>Ascomycota</taxon>
        <taxon>Pezizomycotina</taxon>
        <taxon>Sordariomycetes</taxon>
        <taxon>Hypocreomycetidae</taxon>
        <taxon>Glomerellales</taxon>
        <taxon>Glomerellaceae</taxon>
        <taxon>Colletotrichum</taxon>
        <taxon>Colletotrichum boninense species complex</taxon>
    </lineage>
</organism>
<dbReference type="RefSeq" id="XP_038742168.1">
    <property type="nucleotide sequence ID" value="XM_038892601.1"/>
</dbReference>
<dbReference type="CDD" id="cd03046">
    <property type="entry name" value="GST_N_GTT1_like"/>
    <property type="match status" value="1"/>
</dbReference>
<dbReference type="Pfam" id="PF13410">
    <property type="entry name" value="GST_C_2"/>
    <property type="match status" value="1"/>
</dbReference>
<dbReference type="PANTHER" id="PTHR44051">
    <property type="entry name" value="GLUTATHIONE S-TRANSFERASE-RELATED"/>
    <property type="match status" value="1"/>
</dbReference>
<evidence type="ECO:0008006" key="6">
    <source>
        <dbReference type="Google" id="ProtNLM"/>
    </source>
</evidence>
<dbReference type="Proteomes" id="UP000781932">
    <property type="component" value="Unassembled WGS sequence"/>
</dbReference>
<reference evidence="4" key="1">
    <citation type="submission" date="2020-03" db="EMBL/GenBank/DDBJ databases">
        <authorList>
            <person name="He L."/>
        </authorList>
    </citation>
    <scope>NUCLEOTIDE SEQUENCE</scope>
    <source>
        <strain evidence="4">CkLH20</strain>
    </source>
</reference>
<comment type="similarity">
    <text evidence="1">Belongs to the GST superfamily.</text>
</comment>
<comment type="caution">
    <text evidence="4">The sequence shown here is derived from an EMBL/GenBank/DDBJ whole genome shotgun (WGS) entry which is preliminary data.</text>
</comment>
<dbReference type="InterPro" id="IPR040079">
    <property type="entry name" value="Glutathione_S-Trfase"/>
</dbReference>
<evidence type="ECO:0000259" key="2">
    <source>
        <dbReference type="PROSITE" id="PS50404"/>
    </source>
</evidence>
<dbReference type="InterPro" id="IPR010987">
    <property type="entry name" value="Glutathione-S-Trfase_C-like"/>
</dbReference>
<feature type="domain" description="GST C-terminal" evidence="3">
    <location>
        <begin position="113"/>
        <end position="263"/>
    </location>
</feature>
<evidence type="ECO:0000259" key="3">
    <source>
        <dbReference type="PROSITE" id="PS50405"/>
    </source>
</evidence>
<dbReference type="Pfam" id="PF13409">
    <property type="entry name" value="GST_N_2"/>
    <property type="match status" value="1"/>
</dbReference>
<dbReference type="SFLD" id="SFLDG00358">
    <property type="entry name" value="Main_(cytGST)"/>
    <property type="match status" value="1"/>
</dbReference>
<evidence type="ECO:0000313" key="5">
    <source>
        <dbReference type="Proteomes" id="UP000781932"/>
    </source>
</evidence>
<dbReference type="InterPro" id="IPR004045">
    <property type="entry name" value="Glutathione_S-Trfase_N"/>
</dbReference>
<dbReference type="Gene3D" id="1.20.1050.10">
    <property type="match status" value="1"/>
</dbReference>
<dbReference type="PROSITE" id="PS50405">
    <property type="entry name" value="GST_CTER"/>
    <property type="match status" value="1"/>
</dbReference>
<reference evidence="4" key="2">
    <citation type="submission" date="2020-11" db="EMBL/GenBank/DDBJ databases">
        <title>Whole genome sequencing of Colletotrichum sp.</title>
        <authorList>
            <person name="Li H."/>
        </authorList>
    </citation>
    <scope>NUCLEOTIDE SEQUENCE</scope>
    <source>
        <strain evidence="4">CkLH20</strain>
    </source>
</reference>
<dbReference type="GeneID" id="62165675"/>
<evidence type="ECO:0000313" key="4">
    <source>
        <dbReference type="EMBL" id="KAF9872707.1"/>
    </source>
</evidence>
<dbReference type="InterPro" id="IPR036249">
    <property type="entry name" value="Thioredoxin-like_sf"/>
</dbReference>
<proteinExistence type="inferred from homology"/>
<evidence type="ECO:0000256" key="1">
    <source>
        <dbReference type="ARBA" id="ARBA00007409"/>
    </source>
</evidence>